<accession>A0A1B7NQ15</accession>
<dbReference type="EMBL" id="LGUA01001332">
    <property type="protein sequence ID" value="OAX78756.1"/>
    <property type="molecule type" value="Genomic_DNA"/>
</dbReference>
<keyword evidence="3" id="KW-1185">Reference proteome</keyword>
<feature type="region of interest" description="Disordered" evidence="1">
    <location>
        <begin position="1"/>
        <end position="33"/>
    </location>
</feature>
<evidence type="ECO:0000313" key="2">
    <source>
        <dbReference type="EMBL" id="OAX78756.1"/>
    </source>
</evidence>
<sequence>MAGTYPRNDSPTGKSSSSAAVGGDEETSSVLGTGLTTRHLEAFGRKVTTTAGHLIGPMQDTPSGSHYHSAVNDIRKELRRPSMQRRMFSLAQTTPTDLVRSKLSTSEIQCRAISSLPEELLANIPEDTSTYSLFQGFQATMPEDEHEHRKSHRRRSSRGQRKLLDAAGTNTGSLPPTISSLKKDRDTFSRRLEMMGIRKNMCSAEIHEIDNKIANLNSMRKIVLDRLARSNHFSLSLSLSHSSLPPACWRFINKKSFAESVFHIV</sequence>
<protein>
    <submittedName>
        <fullName evidence="2">Mitochondrial division protein 1</fullName>
    </submittedName>
</protein>
<reference evidence="2 3" key="1">
    <citation type="submission" date="2015-07" db="EMBL/GenBank/DDBJ databases">
        <title>Emmonsia species relationships and genome sequence.</title>
        <authorList>
            <person name="Cuomo C.A."/>
            <person name="Schwartz I.S."/>
            <person name="Kenyon C."/>
            <person name="de Hoog G.S."/>
            <person name="Govender N.P."/>
            <person name="Botha A."/>
            <person name="Moreno L."/>
            <person name="de Vries M."/>
            <person name="Munoz J.F."/>
            <person name="Stielow J.B."/>
        </authorList>
    </citation>
    <scope>NUCLEOTIDE SEQUENCE [LARGE SCALE GENOMIC DNA]</scope>
    <source>
        <strain evidence="2 3">CBS 136260</strain>
    </source>
</reference>
<evidence type="ECO:0000313" key="3">
    <source>
        <dbReference type="Proteomes" id="UP000091918"/>
    </source>
</evidence>
<dbReference type="STRING" id="1658172.A0A1B7NQ15"/>
<feature type="compositionally biased region" description="Polar residues" evidence="1">
    <location>
        <begin position="168"/>
        <end position="180"/>
    </location>
</feature>
<organism evidence="2 3">
    <name type="scientific">Emergomyces africanus</name>
    <dbReference type="NCBI Taxonomy" id="1955775"/>
    <lineage>
        <taxon>Eukaryota</taxon>
        <taxon>Fungi</taxon>
        <taxon>Dikarya</taxon>
        <taxon>Ascomycota</taxon>
        <taxon>Pezizomycotina</taxon>
        <taxon>Eurotiomycetes</taxon>
        <taxon>Eurotiomycetidae</taxon>
        <taxon>Onygenales</taxon>
        <taxon>Ajellomycetaceae</taxon>
        <taxon>Emergomyces</taxon>
    </lineage>
</organism>
<dbReference type="CDD" id="cd22881">
    <property type="entry name" value="Mdv1_N"/>
    <property type="match status" value="1"/>
</dbReference>
<dbReference type="Proteomes" id="UP000091918">
    <property type="component" value="Unassembled WGS sequence"/>
</dbReference>
<feature type="compositionally biased region" description="Polar residues" evidence="1">
    <location>
        <begin position="7"/>
        <end position="19"/>
    </location>
</feature>
<gene>
    <name evidence="2" type="ORF">ACJ72_06933</name>
</gene>
<evidence type="ECO:0000256" key="1">
    <source>
        <dbReference type="SAM" id="MobiDB-lite"/>
    </source>
</evidence>
<feature type="region of interest" description="Disordered" evidence="1">
    <location>
        <begin position="141"/>
        <end position="180"/>
    </location>
</feature>
<dbReference type="Gene3D" id="6.10.280.220">
    <property type="match status" value="1"/>
</dbReference>
<dbReference type="AlphaFoldDB" id="A0A1B7NQ15"/>
<comment type="caution">
    <text evidence="2">The sequence shown here is derived from an EMBL/GenBank/DDBJ whole genome shotgun (WGS) entry which is preliminary data.</text>
</comment>
<name>A0A1B7NQ15_9EURO</name>
<feature type="compositionally biased region" description="Basic residues" evidence="1">
    <location>
        <begin position="149"/>
        <end position="161"/>
    </location>
</feature>
<proteinExistence type="predicted"/>
<dbReference type="OrthoDB" id="496at2759"/>